<evidence type="ECO:0000313" key="4">
    <source>
        <dbReference type="Proteomes" id="UP000248961"/>
    </source>
</evidence>
<dbReference type="AlphaFoldDB" id="A0A395HQR2"/>
<dbReference type="STRING" id="1450537.A0A395HQR2"/>
<evidence type="ECO:0000313" key="3">
    <source>
        <dbReference type="EMBL" id="RAL08594.1"/>
    </source>
</evidence>
<feature type="compositionally biased region" description="Low complexity" evidence="1">
    <location>
        <begin position="58"/>
        <end position="72"/>
    </location>
</feature>
<feature type="compositionally biased region" description="Pro residues" evidence="1">
    <location>
        <begin position="45"/>
        <end position="57"/>
    </location>
</feature>
<dbReference type="GeneID" id="37205051"/>
<feature type="compositionally biased region" description="Polar residues" evidence="1">
    <location>
        <begin position="18"/>
        <end position="35"/>
    </location>
</feature>
<dbReference type="Pfam" id="PF07985">
    <property type="entry name" value="SRR1"/>
    <property type="match status" value="1"/>
</dbReference>
<feature type="domain" description="SRR1-like" evidence="2">
    <location>
        <begin position="142"/>
        <end position="331"/>
    </location>
</feature>
<feature type="compositionally biased region" description="Basic residues" evidence="1">
    <location>
        <begin position="1"/>
        <end position="10"/>
    </location>
</feature>
<protein>
    <recommendedName>
        <fullName evidence="2">SRR1-like domain-containing protein</fullName>
    </recommendedName>
</protein>
<feature type="region of interest" description="Disordered" evidence="1">
    <location>
        <begin position="121"/>
        <end position="146"/>
    </location>
</feature>
<feature type="region of interest" description="Disordered" evidence="1">
    <location>
        <begin position="1"/>
        <end position="85"/>
    </location>
</feature>
<dbReference type="PANTHER" id="PTHR42080">
    <property type="entry name" value="SRR1 DOMAIN-CONTAINING PROTEIN"/>
    <property type="match status" value="1"/>
</dbReference>
<dbReference type="InterPro" id="IPR012942">
    <property type="entry name" value="SRR1-like"/>
</dbReference>
<sequence length="343" mass="37609">MPHTNRKKKPPSSSASKRTQITDETGWTHVTTTGNAHRARRQHHPPQPSDTPTPPPKINNNSNSNSNNTKNTEIPNPNPLLQPAEAPKSLTLPALQTQYRAHFEKWIASETAATLRGTVRREVAQQREGQPDTTSSSGSTLSHRQGTPRITNIICIGLGSPSGFLRGGWVDRRSVSLYQLCALMSVVECFAPNTTAQDATTTTPTPTQKPEQEHEPIPGKAPLPIYAQDPVFNELDRSLLTTLGITVVEHPTGFEKVEAGGSLLFCPGAEKTHLELLLAQKPACVVGGPLEETMESSSSGDIARFVTATESVRLPRFEEMKEAFWGMRVYYPRTDDHDHGVEE</sequence>
<keyword evidence="4" id="KW-1185">Reference proteome</keyword>
<dbReference type="OrthoDB" id="5318346at2759"/>
<evidence type="ECO:0000259" key="2">
    <source>
        <dbReference type="Pfam" id="PF07985"/>
    </source>
</evidence>
<dbReference type="PANTHER" id="PTHR42080:SF1">
    <property type="entry name" value="SRR1-LIKE DOMAIN-CONTAINING PROTEIN"/>
    <property type="match status" value="1"/>
</dbReference>
<name>A0A395HQR2_ASPHC</name>
<proteinExistence type="predicted"/>
<dbReference type="EMBL" id="KZ824312">
    <property type="protein sequence ID" value="RAL08594.1"/>
    <property type="molecule type" value="Genomic_DNA"/>
</dbReference>
<feature type="compositionally biased region" description="Polar residues" evidence="1">
    <location>
        <begin position="127"/>
        <end position="146"/>
    </location>
</feature>
<reference evidence="3 4" key="1">
    <citation type="submission" date="2018-02" db="EMBL/GenBank/DDBJ databases">
        <title>The genomes of Aspergillus section Nigri reveals drivers in fungal speciation.</title>
        <authorList>
            <consortium name="DOE Joint Genome Institute"/>
            <person name="Vesth T.C."/>
            <person name="Nybo J."/>
            <person name="Theobald S."/>
            <person name="Brandl J."/>
            <person name="Frisvad J.C."/>
            <person name="Nielsen K.F."/>
            <person name="Lyhne E.K."/>
            <person name="Kogle M.E."/>
            <person name="Kuo A."/>
            <person name="Riley R."/>
            <person name="Clum A."/>
            <person name="Nolan M."/>
            <person name="Lipzen A."/>
            <person name="Salamov A."/>
            <person name="Henrissat B."/>
            <person name="Wiebenga A."/>
            <person name="De vries R.P."/>
            <person name="Grigoriev I.V."/>
            <person name="Mortensen U.H."/>
            <person name="Andersen M.R."/>
            <person name="Baker S.E."/>
        </authorList>
    </citation>
    <scope>NUCLEOTIDE SEQUENCE [LARGE SCALE GENOMIC DNA]</scope>
    <source>
        <strain evidence="3 4">CBS 101889</strain>
    </source>
</reference>
<organism evidence="3 4">
    <name type="scientific">Aspergillus homomorphus (strain CBS 101889)</name>
    <dbReference type="NCBI Taxonomy" id="1450537"/>
    <lineage>
        <taxon>Eukaryota</taxon>
        <taxon>Fungi</taxon>
        <taxon>Dikarya</taxon>
        <taxon>Ascomycota</taxon>
        <taxon>Pezizomycotina</taxon>
        <taxon>Eurotiomycetes</taxon>
        <taxon>Eurotiomycetidae</taxon>
        <taxon>Eurotiales</taxon>
        <taxon>Aspergillaceae</taxon>
        <taxon>Aspergillus</taxon>
        <taxon>Aspergillus subgen. Circumdati</taxon>
    </lineage>
</organism>
<dbReference type="RefSeq" id="XP_025547748.1">
    <property type="nucleotide sequence ID" value="XM_025700762.1"/>
</dbReference>
<dbReference type="VEuPathDB" id="FungiDB:BO97DRAFT_480537"/>
<gene>
    <name evidence="3" type="ORF">BO97DRAFT_480537</name>
</gene>
<feature type="region of interest" description="Disordered" evidence="1">
    <location>
        <begin position="196"/>
        <end position="219"/>
    </location>
</feature>
<evidence type="ECO:0000256" key="1">
    <source>
        <dbReference type="SAM" id="MobiDB-lite"/>
    </source>
</evidence>
<feature type="compositionally biased region" description="Low complexity" evidence="1">
    <location>
        <begin position="196"/>
        <end position="209"/>
    </location>
</feature>
<accession>A0A395HQR2</accession>
<dbReference type="Proteomes" id="UP000248961">
    <property type="component" value="Unassembled WGS sequence"/>
</dbReference>